<dbReference type="AlphaFoldDB" id="A0AAU7DKI7"/>
<name>A0AAU7DKI7_9BACT</name>
<keyword evidence="1 3" id="KW-0378">Hydrolase</keyword>
<evidence type="ECO:0000313" key="3">
    <source>
        <dbReference type="EMBL" id="XBH18379.1"/>
    </source>
</evidence>
<dbReference type="InterPro" id="IPR008928">
    <property type="entry name" value="6-hairpin_glycosidase_sf"/>
</dbReference>
<dbReference type="GO" id="GO:0005975">
    <property type="term" value="P:carbohydrate metabolic process"/>
    <property type="evidence" value="ECO:0007669"/>
    <property type="project" value="InterPro"/>
</dbReference>
<feature type="region of interest" description="Disordered" evidence="2">
    <location>
        <begin position="23"/>
        <end position="42"/>
    </location>
</feature>
<dbReference type="PANTHER" id="PTHR41814">
    <property type="entry name" value="EXPRESSED PROTEIN"/>
    <property type="match status" value="1"/>
</dbReference>
<protein>
    <submittedName>
        <fullName evidence="3">Glycoside hydrolase family 88 protein</fullName>
    </submittedName>
</protein>
<accession>A0AAU7DKI7</accession>
<dbReference type="SUPFAM" id="SSF48208">
    <property type="entry name" value="Six-hairpin glycosidases"/>
    <property type="match status" value="1"/>
</dbReference>
<dbReference type="GO" id="GO:0016787">
    <property type="term" value="F:hydrolase activity"/>
    <property type="evidence" value="ECO:0007669"/>
    <property type="project" value="UniProtKB-KW"/>
</dbReference>
<proteinExistence type="predicted"/>
<dbReference type="Gene3D" id="1.50.10.10">
    <property type="match status" value="1"/>
</dbReference>
<dbReference type="InterPro" id="IPR012341">
    <property type="entry name" value="6hp_glycosidase-like_sf"/>
</dbReference>
<dbReference type="InterPro" id="IPR010905">
    <property type="entry name" value="Glyco_hydro_88"/>
</dbReference>
<dbReference type="Pfam" id="PF07470">
    <property type="entry name" value="Glyco_hydro_88"/>
    <property type="match status" value="1"/>
</dbReference>
<dbReference type="PANTHER" id="PTHR41814:SF1">
    <property type="entry name" value="CELLULASE"/>
    <property type="match status" value="1"/>
</dbReference>
<sequence length="352" mass="38732">MNRRSFLYAAAIAGTQNLVSRSSSAELTQNTPSRKTSESAERIERATSAALAMQRRDWEQGIFAQALLQSGQRERLIQLTKAAMMQQVPDGRMAVVVNGGPTDPAMGGAAYAQAVAWTGDAAVHEAVERMLDWILNKAPRNAEGILYHTFEAPQMWSDGINGAPPFLAAMGHYDEALRQIEGYRKLLFNPEKKLMAHIWDDGKHQFSDPAFWGGGNGWTAAGLARVIRSLPAERKSDRNHLVAFARGVIDGCLLYQRSDGLFHNVIDQPDTFVETNLAQMLAFTIYQGMSDGWIPITYRAFADKMRTAARSKMDAYGFVQGACSAPDFDRPGISTEAQAFCILMEAAGQAFE</sequence>
<evidence type="ECO:0000256" key="2">
    <source>
        <dbReference type="SAM" id="MobiDB-lite"/>
    </source>
</evidence>
<gene>
    <name evidence="3" type="ORF">P8935_03370</name>
</gene>
<dbReference type="RefSeq" id="WP_348263604.1">
    <property type="nucleotide sequence ID" value="NZ_CP121196.1"/>
</dbReference>
<evidence type="ECO:0000256" key="1">
    <source>
        <dbReference type="ARBA" id="ARBA00022801"/>
    </source>
</evidence>
<organism evidence="3">
    <name type="scientific">Telmatobacter sp. DSM 110680</name>
    <dbReference type="NCBI Taxonomy" id="3036704"/>
    <lineage>
        <taxon>Bacteria</taxon>
        <taxon>Pseudomonadati</taxon>
        <taxon>Acidobacteriota</taxon>
        <taxon>Terriglobia</taxon>
        <taxon>Terriglobales</taxon>
        <taxon>Acidobacteriaceae</taxon>
        <taxon>Telmatobacter</taxon>
    </lineage>
</organism>
<dbReference type="EMBL" id="CP121196">
    <property type="protein sequence ID" value="XBH18379.1"/>
    <property type="molecule type" value="Genomic_DNA"/>
</dbReference>
<reference evidence="3" key="1">
    <citation type="submission" date="2023-03" db="EMBL/GenBank/DDBJ databases">
        <title>Edaphobacter sp.</title>
        <authorList>
            <person name="Huber K.J."/>
            <person name="Papendorf J."/>
            <person name="Pilke C."/>
            <person name="Bunk B."/>
            <person name="Sproeer C."/>
            <person name="Pester M."/>
        </authorList>
    </citation>
    <scope>NUCLEOTIDE SEQUENCE</scope>
    <source>
        <strain evidence="3">DSM 110680</strain>
    </source>
</reference>
<feature type="compositionally biased region" description="Polar residues" evidence="2">
    <location>
        <begin position="23"/>
        <end position="34"/>
    </location>
</feature>